<gene>
    <name evidence="1" type="ORF">MEDL_33793</name>
</gene>
<evidence type="ECO:0000313" key="2">
    <source>
        <dbReference type="Proteomes" id="UP000683360"/>
    </source>
</evidence>
<name>A0A8S3SUE2_MYTED</name>
<evidence type="ECO:0000313" key="1">
    <source>
        <dbReference type="EMBL" id="CAG2220259.1"/>
    </source>
</evidence>
<dbReference type="Proteomes" id="UP000683360">
    <property type="component" value="Unassembled WGS sequence"/>
</dbReference>
<dbReference type="OrthoDB" id="6142899at2759"/>
<keyword evidence="2" id="KW-1185">Reference proteome</keyword>
<accession>A0A8S3SUE2</accession>
<protein>
    <submittedName>
        <fullName evidence="1">Uncharacterized protein</fullName>
    </submittedName>
</protein>
<comment type="caution">
    <text evidence="1">The sequence shown here is derived from an EMBL/GenBank/DDBJ whole genome shotgun (WGS) entry which is preliminary data.</text>
</comment>
<sequence length="232" mass="26528">MEDVSFPVRSKFSPEGKSLKYTVWAIVDNKICQIATFKEKKAQQLNRDDQIKFIKIHYDTTYGYMIRPDTVIGEIQIANGSKRRDIILKYSGRTAKLTAWNGVADSVGGCHLQAGKMYHIKSVVQNDFQDCRCYNASPSTTFELLEDRVEETGIIDGVVESVSFESNIIEVEDEYYNIPKNMLMAVFPSGQFVQNTNIRAKRRREEVIEIMDVKKQKTDQLKDASVEDQYAA</sequence>
<reference evidence="1" key="1">
    <citation type="submission" date="2021-03" db="EMBL/GenBank/DDBJ databases">
        <authorList>
            <person name="Bekaert M."/>
        </authorList>
    </citation>
    <scope>NUCLEOTIDE SEQUENCE</scope>
</reference>
<organism evidence="1 2">
    <name type="scientific">Mytilus edulis</name>
    <name type="common">Blue mussel</name>
    <dbReference type="NCBI Taxonomy" id="6550"/>
    <lineage>
        <taxon>Eukaryota</taxon>
        <taxon>Metazoa</taxon>
        <taxon>Spiralia</taxon>
        <taxon>Lophotrochozoa</taxon>
        <taxon>Mollusca</taxon>
        <taxon>Bivalvia</taxon>
        <taxon>Autobranchia</taxon>
        <taxon>Pteriomorphia</taxon>
        <taxon>Mytilida</taxon>
        <taxon>Mytiloidea</taxon>
        <taxon>Mytilidae</taxon>
        <taxon>Mytilinae</taxon>
        <taxon>Mytilus</taxon>
    </lineage>
</organism>
<proteinExistence type="predicted"/>
<dbReference type="EMBL" id="CAJPWZ010001657">
    <property type="protein sequence ID" value="CAG2220259.1"/>
    <property type="molecule type" value="Genomic_DNA"/>
</dbReference>
<dbReference type="AlphaFoldDB" id="A0A8S3SUE2"/>